<dbReference type="InterPro" id="IPR036910">
    <property type="entry name" value="HMG_box_dom_sf"/>
</dbReference>
<protein>
    <submittedName>
        <fullName evidence="4">High mobility group B protein 9</fullName>
    </submittedName>
</protein>
<comment type="caution">
    <text evidence="4">The sequence shown here is derived from an EMBL/GenBank/DDBJ whole genome shotgun (WGS) entry which is preliminary data.</text>
</comment>
<dbReference type="Gene3D" id="1.10.30.10">
    <property type="entry name" value="High mobility group box domain"/>
    <property type="match status" value="1"/>
</dbReference>
<dbReference type="PANTHER" id="PTHR46691">
    <property type="entry name" value="HIGH MOBILITY GROUP B PROTEIN 9"/>
    <property type="match status" value="1"/>
</dbReference>
<dbReference type="STRING" id="33114.A0A2G2VIA0"/>
<evidence type="ECO:0000259" key="3">
    <source>
        <dbReference type="PROSITE" id="PS50118"/>
    </source>
</evidence>
<dbReference type="InterPro" id="IPR009071">
    <property type="entry name" value="HMG_box_dom"/>
</dbReference>
<dbReference type="GO" id="GO:0005634">
    <property type="term" value="C:nucleus"/>
    <property type="evidence" value="ECO:0007669"/>
    <property type="project" value="UniProtKB-UniRule"/>
</dbReference>
<dbReference type="EMBL" id="MLFT02000012">
    <property type="protein sequence ID" value="PHT32710.1"/>
    <property type="molecule type" value="Genomic_DNA"/>
</dbReference>
<feature type="region of interest" description="Disordered" evidence="2">
    <location>
        <begin position="64"/>
        <end position="91"/>
    </location>
</feature>
<feature type="compositionally biased region" description="Basic residues" evidence="2">
    <location>
        <begin position="66"/>
        <end position="78"/>
    </location>
</feature>
<evidence type="ECO:0000313" key="4">
    <source>
        <dbReference type="EMBL" id="PHT32710.1"/>
    </source>
</evidence>
<keyword evidence="1" id="KW-0539">Nucleus</keyword>
<keyword evidence="1" id="KW-0238">DNA-binding</keyword>
<feature type="DNA-binding region" description="HMG box" evidence="1">
    <location>
        <begin position="85"/>
        <end position="152"/>
    </location>
</feature>
<organism evidence="4 5">
    <name type="scientific">Capsicum baccatum</name>
    <name type="common">Peruvian pepper</name>
    <dbReference type="NCBI Taxonomy" id="33114"/>
    <lineage>
        <taxon>Eukaryota</taxon>
        <taxon>Viridiplantae</taxon>
        <taxon>Streptophyta</taxon>
        <taxon>Embryophyta</taxon>
        <taxon>Tracheophyta</taxon>
        <taxon>Spermatophyta</taxon>
        <taxon>Magnoliopsida</taxon>
        <taxon>eudicotyledons</taxon>
        <taxon>Gunneridae</taxon>
        <taxon>Pentapetalae</taxon>
        <taxon>asterids</taxon>
        <taxon>lamiids</taxon>
        <taxon>Solanales</taxon>
        <taxon>Solanaceae</taxon>
        <taxon>Solanoideae</taxon>
        <taxon>Capsiceae</taxon>
        <taxon>Capsicum</taxon>
    </lineage>
</organism>
<keyword evidence="5" id="KW-1185">Reference proteome</keyword>
<dbReference type="GO" id="GO:0003677">
    <property type="term" value="F:DNA binding"/>
    <property type="evidence" value="ECO:0007669"/>
    <property type="project" value="UniProtKB-UniRule"/>
</dbReference>
<dbReference type="Proteomes" id="UP000224567">
    <property type="component" value="Unassembled WGS sequence"/>
</dbReference>
<accession>A0A2G2VIA0</accession>
<dbReference type="PROSITE" id="PS50118">
    <property type="entry name" value="HMG_BOX_2"/>
    <property type="match status" value="1"/>
</dbReference>
<feature type="domain" description="HMG box" evidence="3">
    <location>
        <begin position="85"/>
        <end position="152"/>
    </location>
</feature>
<dbReference type="SUPFAM" id="SSF47095">
    <property type="entry name" value="HMG-box"/>
    <property type="match status" value="1"/>
</dbReference>
<reference evidence="4 5" key="1">
    <citation type="journal article" date="2017" name="Genome Biol.">
        <title>New reference genome sequences of hot pepper reveal the massive evolution of plant disease-resistance genes by retroduplication.</title>
        <authorList>
            <person name="Kim S."/>
            <person name="Park J."/>
            <person name="Yeom S.I."/>
            <person name="Kim Y.M."/>
            <person name="Seo E."/>
            <person name="Kim K.T."/>
            <person name="Kim M.S."/>
            <person name="Lee J.M."/>
            <person name="Cheong K."/>
            <person name="Shin H.S."/>
            <person name="Kim S.B."/>
            <person name="Han K."/>
            <person name="Lee J."/>
            <person name="Park M."/>
            <person name="Lee H.A."/>
            <person name="Lee H.Y."/>
            <person name="Lee Y."/>
            <person name="Oh S."/>
            <person name="Lee J.H."/>
            <person name="Choi E."/>
            <person name="Choi E."/>
            <person name="Lee S.E."/>
            <person name="Jeon J."/>
            <person name="Kim H."/>
            <person name="Choi G."/>
            <person name="Song H."/>
            <person name="Lee J."/>
            <person name="Lee S.C."/>
            <person name="Kwon J.K."/>
            <person name="Lee H.Y."/>
            <person name="Koo N."/>
            <person name="Hong Y."/>
            <person name="Kim R.W."/>
            <person name="Kang W.H."/>
            <person name="Huh J.H."/>
            <person name="Kang B.C."/>
            <person name="Yang T.J."/>
            <person name="Lee Y.H."/>
            <person name="Bennetzen J.L."/>
            <person name="Choi D."/>
        </authorList>
    </citation>
    <scope>NUCLEOTIDE SEQUENCE [LARGE SCALE GENOMIC DNA]</scope>
    <source>
        <strain evidence="5">cv. PBC81</strain>
    </source>
</reference>
<dbReference type="Pfam" id="PF09011">
    <property type="entry name" value="HMG_box_2"/>
    <property type="match status" value="1"/>
</dbReference>
<dbReference type="CDD" id="cd22009">
    <property type="entry name" value="HMG-box_AtHMGB9-like"/>
    <property type="match status" value="1"/>
</dbReference>
<dbReference type="AlphaFoldDB" id="A0A2G2VIA0"/>
<proteinExistence type="predicted"/>
<reference evidence="5" key="2">
    <citation type="journal article" date="2017" name="J. Anim. Genet.">
        <title>Multiple reference genome sequences of hot pepper reveal the massive evolution of plant disease resistance genes by retroduplication.</title>
        <authorList>
            <person name="Kim S."/>
            <person name="Park J."/>
            <person name="Yeom S.-I."/>
            <person name="Kim Y.-M."/>
            <person name="Seo E."/>
            <person name="Kim K.-T."/>
            <person name="Kim M.-S."/>
            <person name="Lee J.M."/>
            <person name="Cheong K."/>
            <person name="Shin H.-S."/>
            <person name="Kim S.-B."/>
            <person name="Han K."/>
            <person name="Lee J."/>
            <person name="Park M."/>
            <person name="Lee H.-A."/>
            <person name="Lee H.-Y."/>
            <person name="Lee Y."/>
            <person name="Oh S."/>
            <person name="Lee J.H."/>
            <person name="Choi E."/>
            <person name="Choi E."/>
            <person name="Lee S.E."/>
            <person name="Jeon J."/>
            <person name="Kim H."/>
            <person name="Choi G."/>
            <person name="Song H."/>
            <person name="Lee J."/>
            <person name="Lee S.-C."/>
            <person name="Kwon J.-K."/>
            <person name="Lee H.-Y."/>
            <person name="Koo N."/>
            <person name="Hong Y."/>
            <person name="Kim R.W."/>
            <person name="Kang W.-H."/>
            <person name="Huh J.H."/>
            <person name="Kang B.-C."/>
            <person name="Yang T.-J."/>
            <person name="Lee Y.-H."/>
            <person name="Bennetzen J.L."/>
            <person name="Choi D."/>
        </authorList>
    </citation>
    <scope>NUCLEOTIDE SEQUENCE [LARGE SCALE GENOMIC DNA]</scope>
    <source>
        <strain evidence="5">cv. PBC81</strain>
    </source>
</reference>
<evidence type="ECO:0000256" key="2">
    <source>
        <dbReference type="SAM" id="MobiDB-lite"/>
    </source>
</evidence>
<evidence type="ECO:0000256" key="1">
    <source>
        <dbReference type="PROSITE-ProRule" id="PRU00267"/>
    </source>
</evidence>
<evidence type="ECO:0000313" key="5">
    <source>
        <dbReference type="Proteomes" id="UP000224567"/>
    </source>
</evidence>
<dbReference type="PANTHER" id="PTHR46691:SF1">
    <property type="entry name" value="AT-RICH INTERACTIVE DOMAIN-CONTAINING PROTEIN 2"/>
    <property type="match status" value="1"/>
</dbReference>
<name>A0A2G2VIA0_CAPBA</name>
<dbReference type="SMART" id="SM00398">
    <property type="entry name" value="HMG"/>
    <property type="match status" value="1"/>
</dbReference>
<dbReference type="OrthoDB" id="338531at2759"/>
<gene>
    <name evidence="4" type="ORF">CQW23_29047</name>
</gene>
<sequence length="161" mass="18579">MDHGTVPQNLYCKGQYLGSTGSRCFQAAGTIDVKFNCGYFVSMKMRSSSKLAAQNCNAVVPYNLAPHHHSGRRNRRRKNGDPNHPKANRSGYNFFIGEKHAMVKSLYPHKEREFPKMIGESWNNLSPEEKMAYQNYGVKDKERYQKELKEYKERMMTTSTS</sequence>